<feature type="compositionally biased region" description="Basic and acidic residues" evidence="1">
    <location>
        <begin position="133"/>
        <end position="142"/>
    </location>
</feature>
<feature type="region of interest" description="Disordered" evidence="1">
    <location>
        <begin position="122"/>
        <end position="142"/>
    </location>
</feature>
<keyword evidence="3" id="KW-1185">Reference proteome</keyword>
<protein>
    <submittedName>
        <fullName evidence="2">Uncharacterized protein</fullName>
    </submittedName>
</protein>
<dbReference type="RefSeq" id="WP_380748161.1">
    <property type="nucleotide sequence ID" value="NZ_JBHSRF010000007.1"/>
</dbReference>
<gene>
    <name evidence="2" type="ORF">ACFP1K_06965</name>
</gene>
<reference evidence="3" key="1">
    <citation type="journal article" date="2019" name="Int. J. Syst. Evol. Microbiol.">
        <title>The Global Catalogue of Microorganisms (GCM) 10K type strain sequencing project: providing services to taxonomists for standard genome sequencing and annotation.</title>
        <authorList>
            <consortium name="The Broad Institute Genomics Platform"/>
            <consortium name="The Broad Institute Genome Sequencing Center for Infectious Disease"/>
            <person name="Wu L."/>
            <person name="Ma J."/>
        </authorList>
    </citation>
    <scope>NUCLEOTIDE SEQUENCE [LARGE SCALE GENOMIC DNA]</scope>
    <source>
        <strain evidence="3">JCM 30346</strain>
    </source>
</reference>
<comment type="caution">
    <text evidence="2">The sequence shown here is derived from an EMBL/GenBank/DDBJ whole genome shotgun (WGS) entry which is preliminary data.</text>
</comment>
<name>A0ABW1NC70_9ACTN</name>
<sequence>MNDVKEWRLKNFECDRFEIVNVWATPCEGPHRVKAEAAIRAALENALAEGHEIQMTVGPCHYHGGWPGGPRMSPAVALERIDSAGGAFPYTYESSFLYNGNGSDDAAPPIPTEANITIYFPEAPAAEPPDGSRGARDGALES</sequence>
<proteinExistence type="predicted"/>
<dbReference type="EMBL" id="JBHSRF010000007">
    <property type="protein sequence ID" value="MFC6080896.1"/>
    <property type="molecule type" value="Genomic_DNA"/>
</dbReference>
<evidence type="ECO:0000256" key="1">
    <source>
        <dbReference type="SAM" id="MobiDB-lite"/>
    </source>
</evidence>
<evidence type="ECO:0000313" key="2">
    <source>
        <dbReference type="EMBL" id="MFC6080896.1"/>
    </source>
</evidence>
<organism evidence="2 3">
    <name type="scientific">Sphaerisporangium aureirubrum</name>
    <dbReference type="NCBI Taxonomy" id="1544736"/>
    <lineage>
        <taxon>Bacteria</taxon>
        <taxon>Bacillati</taxon>
        <taxon>Actinomycetota</taxon>
        <taxon>Actinomycetes</taxon>
        <taxon>Streptosporangiales</taxon>
        <taxon>Streptosporangiaceae</taxon>
        <taxon>Sphaerisporangium</taxon>
    </lineage>
</organism>
<evidence type="ECO:0000313" key="3">
    <source>
        <dbReference type="Proteomes" id="UP001596137"/>
    </source>
</evidence>
<dbReference type="Proteomes" id="UP001596137">
    <property type="component" value="Unassembled WGS sequence"/>
</dbReference>
<accession>A0ABW1NC70</accession>